<keyword evidence="3" id="KW-1185">Reference proteome</keyword>
<reference evidence="3" key="1">
    <citation type="journal article" date="2019" name="Int. J. Syst. Evol. Microbiol.">
        <title>The Global Catalogue of Microorganisms (GCM) 10K type strain sequencing project: providing services to taxonomists for standard genome sequencing and annotation.</title>
        <authorList>
            <consortium name="The Broad Institute Genomics Platform"/>
            <consortium name="The Broad Institute Genome Sequencing Center for Infectious Disease"/>
            <person name="Wu L."/>
            <person name="Ma J."/>
        </authorList>
    </citation>
    <scope>NUCLEOTIDE SEQUENCE [LARGE SCALE GENOMIC DNA]</scope>
    <source>
        <strain evidence="3">KCTC 42730</strain>
    </source>
</reference>
<proteinExistence type="predicted"/>
<sequence>MSKPQKTEDDLYQQAYQELQANEPIAPTWAKALAMAEGDKAKAESAYLRLRVQQLAQQHGVALSDATPKAEPKSQWKIPAIAAVAAVIVAGWWLSTQNVNNSGAAASSAPVKAAKPASAATKAELIDGRYRDNGNGTITDTKTNLTWMRCSLGQQWTGSTCAGVAMEMNWNDALRTAISYSYAGHSDWRVPTVDELDTLVLCPAGRKPSARPGGRYVGDTTGECLGSEYYNPKININAFPDSPASFVWSSTPYIDRPNRAWGTGFQLGSVYFEHEDNPGMIRLVRNGQ</sequence>
<gene>
    <name evidence="2" type="ORF">ACFOEE_00750</name>
</gene>
<evidence type="ECO:0000313" key="3">
    <source>
        <dbReference type="Proteomes" id="UP001595453"/>
    </source>
</evidence>
<evidence type="ECO:0000313" key="2">
    <source>
        <dbReference type="EMBL" id="MFC3031060.1"/>
    </source>
</evidence>
<protein>
    <submittedName>
        <fullName evidence="2">DUF1566 domain-containing protein</fullName>
    </submittedName>
</protein>
<feature type="domain" description="Lcl C-terminal" evidence="1">
    <location>
        <begin position="136"/>
        <end position="285"/>
    </location>
</feature>
<dbReference type="EMBL" id="JBHRSD010000001">
    <property type="protein sequence ID" value="MFC3031060.1"/>
    <property type="molecule type" value="Genomic_DNA"/>
</dbReference>
<accession>A0ABV7CDD1</accession>
<dbReference type="PANTHER" id="PTHR35812">
    <property type="entry name" value="LIPOPROTEIN"/>
    <property type="match status" value="1"/>
</dbReference>
<dbReference type="Proteomes" id="UP001595453">
    <property type="component" value="Unassembled WGS sequence"/>
</dbReference>
<dbReference type="Pfam" id="PF07603">
    <property type="entry name" value="Lcl_C"/>
    <property type="match status" value="1"/>
</dbReference>
<dbReference type="RefSeq" id="WP_377119917.1">
    <property type="nucleotide sequence ID" value="NZ_JBHRSD010000001.1"/>
</dbReference>
<evidence type="ECO:0000259" key="1">
    <source>
        <dbReference type="Pfam" id="PF07603"/>
    </source>
</evidence>
<dbReference type="PANTHER" id="PTHR35812:SF1">
    <property type="entry name" value="LIPOPROTEIN"/>
    <property type="match status" value="1"/>
</dbReference>
<comment type="caution">
    <text evidence="2">The sequence shown here is derived from an EMBL/GenBank/DDBJ whole genome shotgun (WGS) entry which is preliminary data.</text>
</comment>
<organism evidence="2 3">
    <name type="scientific">Pseudoalteromonas fenneropenaei</name>
    <dbReference type="NCBI Taxonomy" id="1737459"/>
    <lineage>
        <taxon>Bacteria</taxon>
        <taxon>Pseudomonadati</taxon>
        <taxon>Pseudomonadota</taxon>
        <taxon>Gammaproteobacteria</taxon>
        <taxon>Alteromonadales</taxon>
        <taxon>Pseudoalteromonadaceae</taxon>
        <taxon>Pseudoalteromonas</taxon>
    </lineage>
</organism>
<name>A0ABV7CDD1_9GAMM</name>
<dbReference type="InterPro" id="IPR011460">
    <property type="entry name" value="Lcl_C"/>
</dbReference>